<evidence type="ECO:0000313" key="2">
    <source>
        <dbReference type="EMBL" id="PIK59031.1"/>
    </source>
</evidence>
<gene>
    <name evidence="2" type="ORF">BSL78_04058</name>
</gene>
<dbReference type="SUPFAM" id="SSF47473">
    <property type="entry name" value="EF-hand"/>
    <property type="match status" value="1"/>
</dbReference>
<dbReference type="InterPro" id="IPR039862">
    <property type="entry name" value="NECAB1/2/3"/>
</dbReference>
<dbReference type="InterPro" id="IPR011992">
    <property type="entry name" value="EF-hand-dom_pair"/>
</dbReference>
<sequence>MRDSGCMALLNCRASLVSLTVCNRILLIMYDNCLSRDEFQSFFADGILKPDELEELFNKIDTHKSNNIDTGELSTYFSSNLGPFRAIFGTIEELSQGVSNALQDTAQEYPKKSFYDQFTVRFMMKEISTQLAAVQQSLETAADHLEADALKDRESQTLSVDALGPPTNSTAGWIRRRARRQLSTQTSIPLAGLSGLTEQVDRLKGFIDELENKVKIDPVDEEQVSLEDDNLVTVVSRKMDVLEEHESTFREHLRTYIETADNEPGCISHMTSAVLTTLKEKCVGLLAKDEECNSFNIPEKWMSGTES</sequence>
<evidence type="ECO:0000259" key="1">
    <source>
        <dbReference type="PROSITE" id="PS50222"/>
    </source>
</evidence>
<dbReference type="InterPro" id="IPR002048">
    <property type="entry name" value="EF_hand_dom"/>
</dbReference>
<dbReference type="EMBL" id="MRZV01000095">
    <property type="protein sequence ID" value="PIK59031.1"/>
    <property type="molecule type" value="Genomic_DNA"/>
</dbReference>
<organism evidence="2 3">
    <name type="scientific">Stichopus japonicus</name>
    <name type="common">Sea cucumber</name>
    <dbReference type="NCBI Taxonomy" id="307972"/>
    <lineage>
        <taxon>Eukaryota</taxon>
        <taxon>Metazoa</taxon>
        <taxon>Echinodermata</taxon>
        <taxon>Eleutherozoa</taxon>
        <taxon>Echinozoa</taxon>
        <taxon>Holothuroidea</taxon>
        <taxon>Aspidochirotacea</taxon>
        <taxon>Aspidochirotida</taxon>
        <taxon>Stichopodidae</taxon>
        <taxon>Apostichopus</taxon>
    </lineage>
</organism>
<dbReference type="AlphaFoldDB" id="A0A2G8LFL3"/>
<dbReference type="PANTHER" id="PTHR12178:SF10">
    <property type="entry name" value="N-TERMINAL EF-HAND CALCIUM-BINDING PROTEIN 1-LIKE ISOFORM X1"/>
    <property type="match status" value="1"/>
</dbReference>
<feature type="domain" description="EF-hand" evidence="1">
    <location>
        <begin position="48"/>
        <end position="83"/>
    </location>
</feature>
<dbReference type="STRING" id="307972.A0A2G8LFL3"/>
<accession>A0A2G8LFL3</accession>
<name>A0A2G8LFL3_STIJA</name>
<dbReference type="Proteomes" id="UP000230750">
    <property type="component" value="Unassembled WGS sequence"/>
</dbReference>
<keyword evidence="3" id="KW-1185">Reference proteome</keyword>
<proteinExistence type="predicted"/>
<dbReference type="GO" id="GO:0042984">
    <property type="term" value="P:regulation of amyloid precursor protein biosynthetic process"/>
    <property type="evidence" value="ECO:0007669"/>
    <property type="project" value="TreeGrafter"/>
</dbReference>
<dbReference type="GO" id="GO:0005737">
    <property type="term" value="C:cytoplasm"/>
    <property type="evidence" value="ECO:0007669"/>
    <property type="project" value="TreeGrafter"/>
</dbReference>
<dbReference type="GO" id="GO:0005509">
    <property type="term" value="F:calcium ion binding"/>
    <property type="evidence" value="ECO:0007669"/>
    <property type="project" value="InterPro"/>
</dbReference>
<dbReference type="PANTHER" id="PTHR12178">
    <property type="entry name" value="EF-HAND DOMAIN-CONTAINING PROTEIN"/>
    <property type="match status" value="1"/>
</dbReference>
<dbReference type="PROSITE" id="PS50222">
    <property type="entry name" value="EF_HAND_2"/>
    <property type="match status" value="1"/>
</dbReference>
<evidence type="ECO:0000313" key="3">
    <source>
        <dbReference type="Proteomes" id="UP000230750"/>
    </source>
</evidence>
<protein>
    <submittedName>
        <fullName evidence="2">Putative N-terminal EF-hand calcium-binding protein 1-like</fullName>
    </submittedName>
</protein>
<comment type="caution">
    <text evidence="2">The sequence shown here is derived from an EMBL/GenBank/DDBJ whole genome shotgun (WGS) entry which is preliminary data.</text>
</comment>
<dbReference type="OrthoDB" id="289247at2759"/>
<reference evidence="2 3" key="1">
    <citation type="journal article" date="2017" name="PLoS Biol.">
        <title>The sea cucumber genome provides insights into morphological evolution and visceral regeneration.</title>
        <authorList>
            <person name="Zhang X."/>
            <person name="Sun L."/>
            <person name="Yuan J."/>
            <person name="Sun Y."/>
            <person name="Gao Y."/>
            <person name="Zhang L."/>
            <person name="Li S."/>
            <person name="Dai H."/>
            <person name="Hamel J.F."/>
            <person name="Liu C."/>
            <person name="Yu Y."/>
            <person name="Liu S."/>
            <person name="Lin W."/>
            <person name="Guo K."/>
            <person name="Jin S."/>
            <person name="Xu P."/>
            <person name="Storey K.B."/>
            <person name="Huan P."/>
            <person name="Zhang T."/>
            <person name="Zhou Y."/>
            <person name="Zhang J."/>
            <person name="Lin C."/>
            <person name="Li X."/>
            <person name="Xing L."/>
            <person name="Huo D."/>
            <person name="Sun M."/>
            <person name="Wang L."/>
            <person name="Mercier A."/>
            <person name="Li F."/>
            <person name="Yang H."/>
            <person name="Xiang J."/>
        </authorList>
    </citation>
    <scope>NUCLEOTIDE SEQUENCE [LARGE SCALE GENOMIC DNA]</scope>
    <source>
        <strain evidence="2">Shaxun</strain>
        <tissue evidence="2">Muscle</tissue>
    </source>
</reference>